<keyword evidence="7 10" id="KW-0175">Coiled coil</keyword>
<dbReference type="AlphaFoldDB" id="A0A4W3JYD2"/>
<dbReference type="FunCoup" id="A0A4W3JYD2">
    <property type="interactions" value="93"/>
</dbReference>
<reference evidence="14" key="3">
    <citation type="journal article" date="2014" name="Nature">
        <title>Elephant shark genome provides unique insights into gnathostome evolution.</title>
        <authorList>
            <consortium name="International Elephant Shark Genome Sequencing Consortium"/>
            <person name="Venkatesh B."/>
            <person name="Lee A.P."/>
            <person name="Ravi V."/>
            <person name="Maurya A.K."/>
            <person name="Lian M.M."/>
            <person name="Swann J.B."/>
            <person name="Ohta Y."/>
            <person name="Flajnik M.F."/>
            <person name="Sutoh Y."/>
            <person name="Kasahara M."/>
            <person name="Hoon S."/>
            <person name="Gangu V."/>
            <person name="Roy S.W."/>
            <person name="Irimia M."/>
            <person name="Korzh V."/>
            <person name="Kondrychyn I."/>
            <person name="Lim Z.W."/>
            <person name="Tay B.H."/>
            <person name="Tohari S."/>
            <person name="Kong K.W."/>
            <person name="Ho S."/>
            <person name="Lorente-Galdos B."/>
            <person name="Quilez J."/>
            <person name="Marques-Bonet T."/>
            <person name="Raney B.J."/>
            <person name="Ingham P.W."/>
            <person name="Tay A."/>
            <person name="Hillier L.W."/>
            <person name="Minx P."/>
            <person name="Boehm T."/>
            <person name="Wilson R.K."/>
            <person name="Brenner S."/>
            <person name="Warren W.C."/>
        </authorList>
    </citation>
    <scope>NUCLEOTIDE SEQUENCE [LARGE SCALE GENOMIC DNA]</scope>
</reference>
<feature type="coiled-coil region" evidence="10">
    <location>
        <begin position="38"/>
        <end position="156"/>
    </location>
</feature>
<accession>A0A4W3JYD2</accession>
<dbReference type="GeneTree" id="ENSGT00530000063675"/>
<evidence type="ECO:0000256" key="12">
    <source>
        <dbReference type="SAM" id="Phobius"/>
    </source>
</evidence>
<evidence type="ECO:0000256" key="6">
    <source>
        <dbReference type="ARBA" id="ARBA00022989"/>
    </source>
</evidence>
<comment type="subcellular location">
    <subcellularLocation>
        <location evidence="1">Membrane</location>
        <topology evidence="1">Single-pass type II membrane protein</topology>
    </subcellularLocation>
</comment>
<comment type="similarity">
    <text evidence="2">Belongs to the GOLM family.</text>
</comment>
<keyword evidence="5" id="KW-0735">Signal-anchor</keyword>
<dbReference type="GeneID" id="103186340"/>
<feature type="transmembrane region" description="Helical" evidence="12">
    <location>
        <begin position="12"/>
        <end position="34"/>
    </location>
</feature>
<dbReference type="CTD" id="113201"/>
<keyword evidence="6 12" id="KW-1133">Transmembrane helix</keyword>
<evidence type="ECO:0000313" key="14">
    <source>
        <dbReference type="Proteomes" id="UP000314986"/>
    </source>
</evidence>
<feature type="compositionally biased region" description="Acidic residues" evidence="11">
    <location>
        <begin position="479"/>
        <end position="500"/>
    </location>
</feature>
<evidence type="ECO:0000256" key="4">
    <source>
        <dbReference type="ARBA" id="ARBA00022692"/>
    </source>
</evidence>
<reference evidence="14" key="1">
    <citation type="journal article" date="2006" name="Science">
        <title>Ancient noncoding elements conserved in the human genome.</title>
        <authorList>
            <person name="Venkatesh B."/>
            <person name="Kirkness E.F."/>
            <person name="Loh Y.H."/>
            <person name="Halpern A.L."/>
            <person name="Lee A.P."/>
            <person name="Johnson J."/>
            <person name="Dandona N."/>
            <person name="Viswanathan L.D."/>
            <person name="Tay A."/>
            <person name="Venter J.C."/>
            <person name="Strausberg R.L."/>
            <person name="Brenner S."/>
        </authorList>
    </citation>
    <scope>NUCLEOTIDE SEQUENCE [LARGE SCALE GENOMIC DNA]</scope>
</reference>
<sequence>MMFGNSRRGGRVPSFLAVGLLLLIGVLSFNYWVISAKHSSLQQELAELHTQVKKTETAKSRLEKRNSELMGQVDSHRRQIDEKEDEFHNLGSQLQTKDNLVKKCLDEKIKHQNNITEQLSLIHRLQEQLAELRQAFMRQEDQLQEYRKNTTSLEKKLEYESLQCGQQISALKEQWEEKFRTLGKLYEQPPKLQLDVEKQNQVEEANPQPVDRLHVKDKVIGDLVVPKAGDDGGNKVLPHLDSEKKNTNLGKPDDDDAGMPEMEDNDLGKSIDASIDRKKNAVNFHDDENGIVAVIGGPEDNPQPEAKSAHHFERSLSVQLPPNHAGFHANQGIMGKTSKQKLHLPDSLENRELVDGQNEELPVKADEIGEALRLQPARDLEGKREEHMGNGAVVQPPPNPALRFVPPHGLSNSPGHRSRIGINDKANDHGDHFKHQPGQFFDENESPADPQHDSKVADYNGDDGNVGEYEADKQAELAYNEEEDGDGGEEDVQDDEEQELPVDLNNPAEGYENRHFVADGL</sequence>
<organism evidence="13 14">
    <name type="scientific">Callorhinchus milii</name>
    <name type="common">Ghost shark</name>
    <dbReference type="NCBI Taxonomy" id="7868"/>
    <lineage>
        <taxon>Eukaryota</taxon>
        <taxon>Metazoa</taxon>
        <taxon>Chordata</taxon>
        <taxon>Craniata</taxon>
        <taxon>Vertebrata</taxon>
        <taxon>Chondrichthyes</taxon>
        <taxon>Holocephali</taxon>
        <taxon>Chimaeriformes</taxon>
        <taxon>Callorhinchidae</taxon>
        <taxon>Callorhinchus</taxon>
    </lineage>
</organism>
<dbReference type="InParanoid" id="A0A4W3JYD2"/>
<dbReference type="PANTHER" id="PTHR15896">
    <property type="entry name" value="GOLGI PHOSPHOPROTEIN 2/GP73-RELATED"/>
    <property type="match status" value="1"/>
</dbReference>
<dbReference type="GO" id="GO:0016020">
    <property type="term" value="C:membrane"/>
    <property type="evidence" value="ECO:0007669"/>
    <property type="project" value="UniProtKB-SubCell"/>
</dbReference>
<evidence type="ECO:0000256" key="1">
    <source>
        <dbReference type="ARBA" id="ARBA00004606"/>
    </source>
</evidence>
<reference evidence="13" key="5">
    <citation type="submission" date="2025-09" db="UniProtKB">
        <authorList>
            <consortium name="Ensembl"/>
        </authorList>
    </citation>
    <scope>IDENTIFICATION</scope>
</reference>
<dbReference type="OrthoDB" id="10072022at2759"/>
<evidence type="ECO:0000256" key="3">
    <source>
        <dbReference type="ARBA" id="ARBA00016211"/>
    </source>
</evidence>
<evidence type="ECO:0000256" key="10">
    <source>
        <dbReference type="SAM" id="Coils"/>
    </source>
</evidence>
<dbReference type="RefSeq" id="XP_007903495.1">
    <property type="nucleotide sequence ID" value="XM_007905304.2"/>
</dbReference>
<protein>
    <recommendedName>
        <fullName evidence="3">Protein GOLM2</fullName>
    </recommendedName>
    <alternativeName>
        <fullName evidence="9">Golgi membrane protein 2</fullName>
    </alternativeName>
</protein>
<gene>
    <name evidence="13" type="primary">golm2</name>
</gene>
<proteinExistence type="inferred from homology"/>
<feature type="compositionally biased region" description="Basic and acidic residues" evidence="11">
    <location>
        <begin position="425"/>
        <end position="434"/>
    </location>
</feature>
<dbReference type="KEGG" id="cmk:103186340"/>
<dbReference type="PRINTS" id="PR02084">
    <property type="entry name" value="GOLM1CASC4"/>
</dbReference>
<reference evidence="14" key="2">
    <citation type="journal article" date="2007" name="PLoS Biol.">
        <title>Survey sequencing and comparative analysis of the elephant shark (Callorhinchus milii) genome.</title>
        <authorList>
            <person name="Venkatesh B."/>
            <person name="Kirkness E.F."/>
            <person name="Loh Y.H."/>
            <person name="Halpern A.L."/>
            <person name="Lee A.P."/>
            <person name="Johnson J."/>
            <person name="Dandona N."/>
            <person name="Viswanathan L.D."/>
            <person name="Tay A."/>
            <person name="Venter J.C."/>
            <person name="Strausberg R.L."/>
            <person name="Brenner S."/>
        </authorList>
    </citation>
    <scope>NUCLEOTIDE SEQUENCE [LARGE SCALE GENOMIC DNA]</scope>
</reference>
<dbReference type="PANTHER" id="PTHR15896:SF7">
    <property type="entry name" value="PROTEIN GOLM2"/>
    <property type="match status" value="1"/>
</dbReference>
<dbReference type="Ensembl" id="ENSCMIT00000044700.1">
    <property type="protein sequence ID" value="ENSCMIP00000044066.1"/>
    <property type="gene ID" value="ENSCMIG00000018260.1"/>
</dbReference>
<dbReference type="STRING" id="7868.ENSCMIP00000044066"/>
<keyword evidence="14" id="KW-1185">Reference proteome</keyword>
<evidence type="ECO:0000256" key="9">
    <source>
        <dbReference type="ARBA" id="ARBA00030486"/>
    </source>
</evidence>
<feature type="compositionally biased region" description="Basic and acidic residues" evidence="11">
    <location>
        <begin position="228"/>
        <end position="246"/>
    </location>
</feature>
<feature type="compositionally biased region" description="Acidic residues" evidence="11">
    <location>
        <begin position="253"/>
        <end position="265"/>
    </location>
</feature>
<evidence type="ECO:0000256" key="8">
    <source>
        <dbReference type="ARBA" id="ARBA00023136"/>
    </source>
</evidence>
<evidence type="ECO:0000256" key="11">
    <source>
        <dbReference type="SAM" id="MobiDB-lite"/>
    </source>
</evidence>
<evidence type="ECO:0000256" key="5">
    <source>
        <dbReference type="ARBA" id="ARBA00022968"/>
    </source>
</evidence>
<reference evidence="13" key="4">
    <citation type="submission" date="2025-08" db="UniProtKB">
        <authorList>
            <consortium name="Ensembl"/>
        </authorList>
    </citation>
    <scope>IDENTIFICATION</scope>
</reference>
<dbReference type="OMA" id="HDSKVAD"/>
<feature type="region of interest" description="Disordered" evidence="11">
    <location>
        <begin position="389"/>
        <end position="521"/>
    </location>
</feature>
<dbReference type="InterPro" id="IPR026139">
    <property type="entry name" value="GOLM1/CASC4"/>
</dbReference>
<feature type="region of interest" description="Disordered" evidence="11">
    <location>
        <begin position="224"/>
        <end position="267"/>
    </location>
</feature>
<dbReference type="Proteomes" id="UP000314986">
    <property type="component" value="Unassembled WGS sequence"/>
</dbReference>
<keyword evidence="4 12" id="KW-0812">Transmembrane</keyword>
<evidence type="ECO:0000313" key="13">
    <source>
        <dbReference type="Ensembl" id="ENSCMIP00000044066.1"/>
    </source>
</evidence>
<evidence type="ECO:0000256" key="2">
    <source>
        <dbReference type="ARBA" id="ARBA00007474"/>
    </source>
</evidence>
<keyword evidence="8 12" id="KW-0472">Membrane</keyword>
<name>A0A4W3JYD2_CALMI</name>
<feature type="compositionally biased region" description="Basic and acidic residues" evidence="11">
    <location>
        <begin position="511"/>
        <end position="521"/>
    </location>
</feature>
<evidence type="ECO:0000256" key="7">
    <source>
        <dbReference type="ARBA" id="ARBA00023054"/>
    </source>
</evidence>